<reference evidence="3" key="1">
    <citation type="submission" date="2020-10" db="EMBL/GenBank/DDBJ databases">
        <title>Connecting structure to function with the recovery of over 1000 high-quality activated sludge metagenome-assembled genomes encoding full-length rRNA genes using long-read sequencing.</title>
        <authorList>
            <person name="Singleton C.M."/>
            <person name="Petriglieri F."/>
            <person name="Kristensen J.M."/>
            <person name="Kirkegaard R.H."/>
            <person name="Michaelsen T.Y."/>
            <person name="Andersen M.H."/>
            <person name="Karst S.M."/>
            <person name="Dueholm M.S."/>
            <person name="Nielsen P.H."/>
            <person name="Albertsen M."/>
        </authorList>
    </citation>
    <scope>NUCLEOTIDE SEQUENCE</scope>
    <source>
        <strain evidence="3">Skiv_18-Q3-R9-52_MAXAC.067</strain>
    </source>
</reference>
<name>A0A9D7SHL5_9BACT</name>
<accession>A0A9D7SHL5</accession>
<evidence type="ECO:0000313" key="4">
    <source>
        <dbReference type="Proteomes" id="UP000886657"/>
    </source>
</evidence>
<proteinExistence type="inferred from homology"/>
<protein>
    <submittedName>
        <fullName evidence="3">SRPBCC family protein</fullName>
    </submittedName>
</protein>
<evidence type="ECO:0000256" key="1">
    <source>
        <dbReference type="ARBA" id="ARBA00008918"/>
    </source>
</evidence>
<gene>
    <name evidence="3" type="ORF">IPP58_09125</name>
</gene>
<feature type="domain" description="Coenzyme Q-binding protein COQ10 START" evidence="2">
    <location>
        <begin position="12"/>
        <end position="134"/>
    </location>
</feature>
<dbReference type="EMBL" id="JADKIO010000006">
    <property type="protein sequence ID" value="MBK9796647.1"/>
    <property type="molecule type" value="Genomic_DNA"/>
</dbReference>
<dbReference type="CDD" id="cd07820">
    <property type="entry name" value="SRPBCC_3"/>
    <property type="match status" value="1"/>
</dbReference>
<sequence>MREEVFIAVQDLPAPRAEVFAFFSDPANLEALTPPWLRFEVLTPRPLPRGEGALFDYRIRVRGLPIRWRTLIEAFVPGEKFVDRQIAGPYALWHHTHRFEDLPPSADLPAGGTRMTDQVRYRLGFGFLGRIVIALWVRRDIERIFEYRKRVLAERFTSAPAPRSAP</sequence>
<dbReference type="SUPFAM" id="SSF55961">
    <property type="entry name" value="Bet v1-like"/>
    <property type="match status" value="1"/>
</dbReference>
<comment type="similarity">
    <text evidence="1">Belongs to the ribosome association toxin RatA family.</text>
</comment>
<dbReference type="Gene3D" id="3.30.530.20">
    <property type="match status" value="1"/>
</dbReference>
<dbReference type="InterPro" id="IPR023393">
    <property type="entry name" value="START-like_dom_sf"/>
</dbReference>
<dbReference type="Proteomes" id="UP000886657">
    <property type="component" value="Unassembled WGS sequence"/>
</dbReference>
<evidence type="ECO:0000313" key="3">
    <source>
        <dbReference type="EMBL" id="MBK9796647.1"/>
    </source>
</evidence>
<evidence type="ECO:0000259" key="2">
    <source>
        <dbReference type="Pfam" id="PF03364"/>
    </source>
</evidence>
<comment type="caution">
    <text evidence="3">The sequence shown here is derived from an EMBL/GenBank/DDBJ whole genome shotgun (WGS) entry which is preliminary data.</text>
</comment>
<dbReference type="InterPro" id="IPR005031">
    <property type="entry name" value="COQ10_START"/>
</dbReference>
<dbReference type="Pfam" id="PF03364">
    <property type="entry name" value="Polyketide_cyc"/>
    <property type="match status" value="1"/>
</dbReference>
<organism evidence="3 4">
    <name type="scientific">Candidatus Geothrix skivensis</name>
    <dbReference type="NCBI Taxonomy" id="2954439"/>
    <lineage>
        <taxon>Bacteria</taxon>
        <taxon>Pseudomonadati</taxon>
        <taxon>Acidobacteriota</taxon>
        <taxon>Holophagae</taxon>
        <taxon>Holophagales</taxon>
        <taxon>Holophagaceae</taxon>
        <taxon>Geothrix</taxon>
    </lineage>
</organism>
<dbReference type="AlphaFoldDB" id="A0A9D7SHL5"/>